<dbReference type="InParanoid" id="E1ZBY0"/>
<dbReference type="AlphaFoldDB" id="E1ZBY0"/>
<dbReference type="STRING" id="554065.E1ZBY0"/>
<dbReference type="InterPro" id="IPR011014">
    <property type="entry name" value="MscS_channel_TM-2"/>
</dbReference>
<evidence type="ECO:0000259" key="2">
    <source>
        <dbReference type="Pfam" id="PF00924"/>
    </source>
</evidence>
<dbReference type="Proteomes" id="UP000008141">
    <property type="component" value="Unassembled WGS sequence"/>
</dbReference>
<dbReference type="GO" id="GO:0016020">
    <property type="term" value="C:membrane"/>
    <property type="evidence" value="ECO:0007669"/>
    <property type="project" value="InterPro"/>
</dbReference>
<keyword evidence="1" id="KW-1133">Transmembrane helix</keyword>
<accession>E1ZBY0</accession>
<gene>
    <name evidence="3" type="ORF">CHLNCDRAFT_144115</name>
</gene>
<dbReference type="EMBL" id="GL433841">
    <property type="protein sequence ID" value="EFN56511.1"/>
    <property type="molecule type" value="Genomic_DNA"/>
</dbReference>
<dbReference type="OrthoDB" id="431980at2759"/>
<feature type="domain" description="Mechanosensitive ion channel MscS" evidence="2">
    <location>
        <begin position="237"/>
        <end position="310"/>
    </location>
</feature>
<dbReference type="PANTHER" id="PTHR30221">
    <property type="entry name" value="SMALL-CONDUCTANCE MECHANOSENSITIVE CHANNEL"/>
    <property type="match status" value="1"/>
</dbReference>
<dbReference type="SUPFAM" id="SSF82861">
    <property type="entry name" value="Mechanosensitive channel protein MscS (YggB), transmembrane region"/>
    <property type="match status" value="1"/>
</dbReference>
<keyword evidence="4" id="KW-1185">Reference proteome</keyword>
<dbReference type="InterPro" id="IPR006685">
    <property type="entry name" value="MscS_channel_2nd"/>
</dbReference>
<dbReference type="GeneID" id="17356309"/>
<feature type="transmembrane region" description="Helical" evidence="1">
    <location>
        <begin position="219"/>
        <end position="238"/>
    </location>
</feature>
<dbReference type="RefSeq" id="XP_005848613.1">
    <property type="nucleotide sequence ID" value="XM_005848551.1"/>
</dbReference>
<feature type="transmembrane region" description="Helical" evidence="1">
    <location>
        <begin position="36"/>
        <end position="61"/>
    </location>
</feature>
<dbReference type="GO" id="GO:0008381">
    <property type="term" value="F:mechanosensitive monoatomic ion channel activity"/>
    <property type="evidence" value="ECO:0007669"/>
    <property type="project" value="InterPro"/>
</dbReference>
<dbReference type="InterPro" id="IPR010920">
    <property type="entry name" value="LSM_dom_sf"/>
</dbReference>
<evidence type="ECO:0000313" key="4">
    <source>
        <dbReference type="Proteomes" id="UP000008141"/>
    </source>
</evidence>
<dbReference type="FunCoup" id="E1ZBY0">
    <property type="interactions" value="111"/>
</dbReference>
<protein>
    <recommendedName>
        <fullName evidence="2">Mechanosensitive ion channel MscS domain-containing protein</fullName>
    </recommendedName>
</protein>
<dbReference type="InterPro" id="IPR045275">
    <property type="entry name" value="MscS_archaea/bacteria_type"/>
</dbReference>
<organism evidence="4">
    <name type="scientific">Chlorella variabilis</name>
    <name type="common">Green alga</name>
    <dbReference type="NCBI Taxonomy" id="554065"/>
    <lineage>
        <taxon>Eukaryota</taxon>
        <taxon>Viridiplantae</taxon>
        <taxon>Chlorophyta</taxon>
        <taxon>core chlorophytes</taxon>
        <taxon>Trebouxiophyceae</taxon>
        <taxon>Chlorellales</taxon>
        <taxon>Chlorellaceae</taxon>
        <taxon>Chlorella clade</taxon>
        <taxon>Chlorella</taxon>
    </lineage>
</organism>
<dbReference type="PANTHER" id="PTHR30221:SF1">
    <property type="entry name" value="SMALL-CONDUCTANCE MECHANOSENSITIVE CHANNEL"/>
    <property type="match status" value="1"/>
</dbReference>
<dbReference type="Gene3D" id="1.10.287.1260">
    <property type="match status" value="1"/>
</dbReference>
<feature type="transmembrane region" description="Helical" evidence="1">
    <location>
        <begin position="192"/>
        <end position="213"/>
    </location>
</feature>
<dbReference type="Pfam" id="PF00924">
    <property type="entry name" value="MS_channel_2nd"/>
    <property type="match status" value="1"/>
</dbReference>
<reference evidence="3 4" key="1">
    <citation type="journal article" date="2010" name="Plant Cell">
        <title>The Chlorella variabilis NC64A genome reveals adaptation to photosymbiosis, coevolution with viruses, and cryptic sex.</title>
        <authorList>
            <person name="Blanc G."/>
            <person name="Duncan G."/>
            <person name="Agarkova I."/>
            <person name="Borodovsky M."/>
            <person name="Gurnon J."/>
            <person name="Kuo A."/>
            <person name="Lindquist E."/>
            <person name="Lucas S."/>
            <person name="Pangilinan J."/>
            <person name="Polle J."/>
            <person name="Salamov A."/>
            <person name="Terry A."/>
            <person name="Yamada T."/>
            <person name="Dunigan D.D."/>
            <person name="Grigoriev I.V."/>
            <person name="Claverie J.M."/>
            <person name="Van Etten J.L."/>
        </authorList>
    </citation>
    <scope>NUCLEOTIDE SEQUENCE [LARGE SCALE GENOMIC DNA]</scope>
    <source>
        <strain evidence="3 4">NC64A</strain>
    </source>
</reference>
<proteinExistence type="predicted"/>
<dbReference type="KEGG" id="cvr:CHLNCDRAFT_144115"/>
<keyword evidence="1" id="KW-0812">Transmembrane</keyword>
<dbReference type="SUPFAM" id="SSF50182">
    <property type="entry name" value="Sm-like ribonucleoproteins"/>
    <property type="match status" value="1"/>
</dbReference>
<name>E1ZBY0_CHLVA</name>
<evidence type="ECO:0000256" key="1">
    <source>
        <dbReference type="SAM" id="Phobius"/>
    </source>
</evidence>
<keyword evidence="1" id="KW-0472">Membrane</keyword>
<evidence type="ECO:0000313" key="3">
    <source>
        <dbReference type="EMBL" id="EFN56511.1"/>
    </source>
</evidence>
<sequence length="338" mass="35675">MPPHPAASFRRHHGRPQATGVPLLDELMRMRTLDAAVAHSLQLAGIAVAATVLGTLLLAAVERVAGNRIARSGRDFNAPVAALAAAFKPAKVLLPYYGVTYLTTLASALAQVAATKLKKDFVGLCRGRNEEVLAALRWFTQLVQDTSELLIIIFVAWAAIDFKNRALNWLAASILSDSSASNDAAVTLLRPLGGILTFLILLAAAAFTLGAYGLNLGPLLASVGGVGVVVGLATQRLLMNAVASIALFTARPFVMGDEVHLMAGGILVVKLPQGIVSQIEPMRTLIRSEDGGLVYVNNADVANYIIKNMTQGRSLAAVESGRVEHAHKDGEPPSPLIL</sequence>